<keyword evidence="3" id="KW-0808">Transferase</keyword>
<dbReference type="GO" id="GO:0016740">
    <property type="term" value="F:transferase activity"/>
    <property type="evidence" value="ECO:0007669"/>
    <property type="project" value="UniProtKB-KW"/>
</dbReference>
<accession>A0A5R8QCH1</accession>
<dbReference type="InterPro" id="IPR037523">
    <property type="entry name" value="VOC_core"/>
</dbReference>
<comment type="caution">
    <text evidence="3">The sequence shown here is derived from an EMBL/GenBank/DDBJ whole genome shotgun (WGS) entry which is preliminary data.</text>
</comment>
<evidence type="ECO:0000313" key="3">
    <source>
        <dbReference type="EMBL" id="TLG74202.1"/>
    </source>
</evidence>
<dbReference type="InParanoid" id="A0A5R8QCH1"/>
<dbReference type="SUPFAM" id="SSF54593">
    <property type="entry name" value="Glyoxalase/Bleomycin resistance protein/Dihydroxybiphenyl dioxygenase"/>
    <property type="match status" value="1"/>
</dbReference>
<dbReference type="AlphaFoldDB" id="A0A5R8QCH1"/>
<evidence type="ECO:0000313" key="4">
    <source>
        <dbReference type="Proteomes" id="UP000306912"/>
    </source>
</evidence>
<dbReference type="PROSITE" id="PS51819">
    <property type="entry name" value="VOC"/>
    <property type="match status" value="1"/>
</dbReference>
<dbReference type="Proteomes" id="UP000306912">
    <property type="component" value="Unassembled WGS sequence"/>
</dbReference>
<keyword evidence="4" id="KW-1185">Reference proteome</keyword>
<dbReference type="InterPro" id="IPR051332">
    <property type="entry name" value="Fosfomycin_Res_Enzymes"/>
</dbReference>
<proteinExistence type="predicted"/>
<dbReference type="Gene3D" id="3.10.180.10">
    <property type="entry name" value="2,3-Dihydroxybiphenyl 1,2-Dioxygenase, domain 1"/>
    <property type="match status" value="1"/>
</dbReference>
<evidence type="ECO:0000256" key="1">
    <source>
        <dbReference type="ARBA" id="ARBA00022723"/>
    </source>
</evidence>
<sequence length="138" mass="15683">MIKGINHITFSVANLERSIDFYQKTLGASLVAQGERLAYFDLAGVWLALNLETEVTRSNSSYSHIAFSITQEDIPEFLSRLQQAEVTIEPGRSRNIAEADSIYFRDPDGHLLEVHCGSLQQRLEFYLQNRSDIVVFTK</sequence>
<feature type="domain" description="VOC" evidence="2">
    <location>
        <begin position="4"/>
        <end position="117"/>
    </location>
</feature>
<dbReference type="NCBIfam" id="NF003152">
    <property type="entry name" value="PRK04101.1"/>
    <property type="match status" value="1"/>
</dbReference>
<dbReference type="GO" id="GO:0046872">
    <property type="term" value="F:metal ion binding"/>
    <property type="evidence" value="ECO:0007669"/>
    <property type="project" value="UniProtKB-KW"/>
</dbReference>
<protein>
    <submittedName>
        <fullName evidence="3">Metallothiol transferase FosB</fullName>
    </submittedName>
</protein>
<dbReference type="InterPro" id="IPR029068">
    <property type="entry name" value="Glyas_Bleomycin-R_OHBP_Dase"/>
</dbReference>
<dbReference type="EMBL" id="VBWP01000004">
    <property type="protein sequence ID" value="TLG74202.1"/>
    <property type="molecule type" value="Genomic_DNA"/>
</dbReference>
<dbReference type="OrthoDB" id="192739at2"/>
<evidence type="ECO:0000259" key="2">
    <source>
        <dbReference type="PROSITE" id="PS51819"/>
    </source>
</evidence>
<dbReference type="Pfam" id="PF00903">
    <property type="entry name" value="Glyoxalase"/>
    <property type="match status" value="1"/>
</dbReference>
<name>A0A5R8QCH1_9FIRM</name>
<organism evidence="3 4">
    <name type="scientific">Culicoidibacter larvae</name>
    <dbReference type="NCBI Taxonomy" id="2579976"/>
    <lineage>
        <taxon>Bacteria</taxon>
        <taxon>Bacillati</taxon>
        <taxon>Bacillota</taxon>
        <taxon>Culicoidibacteria</taxon>
        <taxon>Culicoidibacterales</taxon>
        <taxon>Culicoidibacteraceae</taxon>
        <taxon>Culicoidibacter</taxon>
    </lineage>
</organism>
<gene>
    <name evidence="3" type="primary">fosB</name>
    <name evidence="3" type="ORF">FEZ08_05715</name>
</gene>
<dbReference type="PANTHER" id="PTHR36113">
    <property type="entry name" value="LYASE, PUTATIVE-RELATED-RELATED"/>
    <property type="match status" value="1"/>
</dbReference>
<keyword evidence="1" id="KW-0479">Metal-binding</keyword>
<dbReference type="InterPro" id="IPR004360">
    <property type="entry name" value="Glyas_Fos-R_dOase_dom"/>
</dbReference>
<dbReference type="FunCoup" id="A0A5R8QCH1">
    <property type="interactions" value="1"/>
</dbReference>
<reference evidence="3 4" key="1">
    <citation type="submission" date="2019-05" db="EMBL/GenBank/DDBJ databases">
        <title>Culicoidintestinum kansasii gen. nov., sp. nov. from the gastrointestinal tract of the biting midge, Culicoides sonorensis.</title>
        <authorList>
            <person name="Neupane S."/>
            <person name="Ghosh A."/>
            <person name="Gunther S."/>
            <person name="Martin K."/>
            <person name="Zurek L."/>
        </authorList>
    </citation>
    <scope>NUCLEOTIDE SEQUENCE [LARGE SCALE GENOMIC DNA]</scope>
    <source>
        <strain evidence="3 4">CS-1</strain>
    </source>
</reference>
<dbReference type="PANTHER" id="PTHR36113:SF6">
    <property type="entry name" value="FOSFOMYCIN RESISTANCE PROTEIN FOSX"/>
    <property type="match status" value="1"/>
</dbReference>
<dbReference type="RefSeq" id="WP_138190754.1">
    <property type="nucleotide sequence ID" value="NZ_VBWP01000004.1"/>
</dbReference>